<sequence>MKNYVAGLVVPLLLAASNARAEVVAQDDDSFVTRDTAVVATDPKATWLALISPGKWWNSAHTWSGDAANMTLRPQAGGCFCEKIPEDPTADRVTLEGSVEHMRVIQAFPEKVLRMRGGLGPLQSEPADGVLTIVLSEAEEGTRIVWEYVVGGAMRYEKAVISKAVDGVMTQQLDGLAALLGRLDKPSVAAEEQEGATGEESDAGEAPADGPEPTLEEAIDALVDD</sequence>
<keyword evidence="4" id="KW-1185">Reference proteome</keyword>
<organism evidence="3 4">
    <name type="scientific">Altererythrobacter arenosus</name>
    <dbReference type="NCBI Taxonomy" id="3032592"/>
    <lineage>
        <taxon>Bacteria</taxon>
        <taxon>Pseudomonadati</taxon>
        <taxon>Pseudomonadota</taxon>
        <taxon>Alphaproteobacteria</taxon>
        <taxon>Sphingomonadales</taxon>
        <taxon>Erythrobacteraceae</taxon>
        <taxon>Altererythrobacter</taxon>
    </lineage>
</organism>
<feature type="chain" id="PRO_5046015951" evidence="2">
    <location>
        <begin position="22"/>
        <end position="225"/>
    </location>
</feature>
<name>A0ABY8FNT4_9SPHN</name>
<evidence type="ECO:0000313" key="4">
    <source>
        <dbReference type="Proteomes" id="UP001215827"/>
    </source>
</evidence>
<dbReference type="Proteomes" id="UP001215827">
    <property type="component" value="Chromosome"/>
</dbReference>
<keyword evidence="2" id="KW-0732">Signal</keyword>
<dbReference type="RefSeq" id="WP_278015435.1">
    <property type="nucleotide sequence ID" value="NZ_CP121106.1"/>
</dbReference>
<proteinExistence type="predicted"/>
<gene>
    <name evidence="3" type="ORF">P7228_11780</name>
</gene>
<accession>A0ABY8FNT4</accession>
<dbReference type="EMBL" id="CP121106">
    <property type="protein sequence ID" value="WFL76673.1"/>
    <property type="molecule type" value="Genomic_DNA"/>
</dbReference>
<evidence type="ECO:0000256" key="2">
    <source>
        <dbReference type="SAM" id="SignalP"/>
    </source>
</evidence>
<reference evidence="3 4" key="1">
    <citation type="submission" date="2023-03" db="EMBL/GenBank/DDBJ databases">
        <title>Altererythrobacter sp. CAU 1644 isolated from sand.</title>
        <authorList>
            <person name="Kim W."/>
        </authorList>
    </citation>
    <scope>NUCLEOTIDE SEQUENCE [LARGE SCALE GENOMIC DNA]</scope>
    <source>
        <strain evidence="3 4">CAU 1644</strain>
    </source>
</reference>
<feature type="compositionally biased region" description="Acidic residues" evidence="1">
    <location>
        <begin position="191"/>
        <end position="203"/>
    </location>
</feature>
<dbReference type="SUPFAM" id="SSF55961">
    <property type="entry name" value="Bet v1-like"/>
    <property type="match status" value="1"/>
</dbReference>
<feature type="region of interest" description="Disordered" evidence="1">
    <location>
        <begin position="187"/>
        <end position="225"/>
    </location>
</feature>
<dbReference type="InterPro" id="IPR023393">
    <property type="entry name" value="START-like_dom_sf"/>
</dbReference>
<protein>
    <submittedName>
        <fullName evidence="3">SRPBCC family protein</fullName>
    </submittedName>
</protein>
<feature type="compositionally biased region" description="Acidic residues" evidence="1">
    <location>
        <begin position="214"/>
        <end position="225"/>
    </location>
</feature>
<feature type="signal peptide" evidence="2">
    <location>
        <begin position="1"/>
        <end position="21"/>
    </location>
</feature>
<evidence type="ECO:0000313" key="3">
    <source>
        <dbReference type="EMBL" id="WFL76673.1"/>
    </source>
</evidence>
<evidence type="ECO:0000256" key="1">
    <source>
        <dbReference type="SAM" id="MobiDB-lite"/>
    </source>
</evidence>
<dbReference type="Gene3D" id="3.30.530.20">
    <property type="match status" value="1"/>
</dbReference>